<comment type="caution">
    <text evidence="1">The sequence shown here is derived from an EMBL/GenBank/DDBJ whole genome shotgun (WGS) entry which is preliminary data.</text>
</comment>
<accession>A0ABV2IGL2</accession>
<organism evidence="1 2">
    <name type="scientific">Martelella mangrovi</name>
    <dbReference type="NCBI Taxonomy" id="1397477"/>
    <lineage>
        <taxon>Bacteria</taxon>
        <taxon>Pseudomonadati</taxon>
        <taxon>Pseudomonadota</taxon>
        <taxon>Alphaproteobacteria</taxon>
        <taxon>Hyphomicrobiales</taxon>
        <taxon>Aurantimonadaceae</taxon>
        <taxon>Martelella</taxon>
    </lineage>
</organism>
<reference evidence="1 2" key="1">
    <citation type="submission" date="2024-06" db="EMBL/GenBank/DDBJ databases">
        <title>Genomic Encyclopedia of Type Strains, Phase IV (KMG-IV): sequencing the most valuable type-strain genomes for metagenomic binning, comparative biology and taxonomic classification.</title>
        <authorList>
            <person name="Goeker M."/>
        </authorList>
    </citation>
    <scope>NUCLEOTIDE SEQUENCE [LARGE SCALE GENOMIC DNA]</scope>
    <source>
        <strain evidence="1 2">DSM 28102</strain>
    </source>
</reference>
<sequence length="257" mass="29204">MLDARTRALLEDLRGWKVEDDDHEYLFAADEWHLDAAELNFPQLVLDRSFHFFSLIEDDLPVEVTQRRPVANWYAERDGYIALGIQLIAFVLSDIACLTIRLSHRESRIRNIYFYKRPPMRVSPLLTHEPVRFTSYLYIPESIERHSFYSSDVAQSELHDKELLATGFSWSNQVQNHEQTATPDSLVIATTPQRLADLGALLIDFGRDETEADEITMESALDGAGGVAHGSVEQRFWLPGSMAFPEPSLDALSLPPA</sequence>
<gene>
    <name evidence="1" type="ORF">ABID12_004052</name>
</gene>
<name>A0ABV2IGL2_9HYPH</name>
<protein>
    <submittedName>
        <fullName evidence="1">Uncharacterized protein</fullName>
    </submittedName>
</protein>
<evidence type="ECO:0000313" key="2">
    <source>
        <dbReference type="Proteomes" id="UP001549164"/>
    </source>
</evidence>
<dbReference type="Proteomes" id="UP001549164">
    <property type="component" value="Unassembled WGS sequence"/>
</dbReference>
<dbReference type="RefSeq" id="WP_354435847.1">
    <property type="nucleotide sequence ID" value="NZ_JBEPLY010000020.1"/>
</dbReference>
<dbReference type="EMBL" id="JBEPLY010000020">
    <property type="protein sequence ID" value="MET3602085.1"/>
    <property type="molecule type" value="Genomic_DNA"/>
</dbReference>
<keyword evidence="2" id="KW-1185">Reference proteome</keyword>
<evidence type="ECO:0000313" key="1">
    <source>
        <dbReference type="EMBL" id="MET3602085.1"/>
    </source>
</evidence>
<proteinExistence type="predicted"/>